<evidence type="ECO:0000313" key="1">
    <source>
        <dbReference type="EMBL" id="SCG85748.1"/>
    </source>
</evidence>
<reference evidence="1 2" key="1">
    <citation type="submission" date="2016-08" db="EMBL/GenBank/DDBJ databases">
        <authorList>
            <person name="Seilhamer J.J."/>
        </authorList>
    </citation>
    <scope>NUCLEOTIDE SEQUENCE [LARGE SCALE GENOMIC DNA]</scope>
    <source>
        <strain evidence="1">Buetzberg</strain>
    </source>
</reference>
<accession>A0A1D3L2F5</accession>
<protein>
    <submittedName>
        <fullName evidence="1">Uncharacterized protein</fullName>
    </submittedName>
</protein>
<gene>
    <name evidence="1" type="ORF">MCBB_1190</name>
</gene>
<dbReference type="GeneID" id="30412035"/>
<organism evidence="1 2">
    <name type="scientific">Methanobacterium congolense</name>
    <dbReference type="NCBI Taxonomy" id="118062"/>
    <lineage>
        <taxon>Archaea</taxon>
        <taxon>Methanobacteriati</taxon>
        <taxon>Methanobacteriota</taxon>
        <taxon>Methanomada group</taxon>
        <taxon>Methanobacteria</taxon>
        <taxon>Methanobacteriales</taxon>
        <taxon>Methanobacteriaceae</taxon>
        <taxon>Methanobacterium</taxon>
    </lineage>
</organism>
<dbReference type="EMBL" id="LT607756">
    <property type="protein sequence ID" value="SCG85748.1"/>
    <property type="molecule type" value="Genomic_DNA"/>
</dbReference>
<dbReference type="KEGG" id="mcub:MCBB_1190"/>
<dbReference type="AlphaFoldDB" id="A0A1D3L2F5"/>
<keyword evidence="2" id="KW-1185">Reference proteome</keyword>
<dbReference type="RefSeq" id="WP_071906877.1">
    <property type="nucleotide sequence ID" value="NZ_LT607756.1"/>
</dbReference>
<evidence type="ECO:0000313" key="2">
    <source>
        <dbReference type="Proteomes" id="UP000094707"/>
    </source>
</evidence>
<name>A0A1D3L2F5_9EURY</name>
<proteinExistence type="predicted"/>
<sequence length="108" mass="12664">MKVSHITFTSIDNEFKTELYTKIQVKYPDVKINNDDIFIEEDNETIGIMELIEAVQKPNEHQTIHYEVTDETKAKYTVNTKRDFDVAINLIKLINSLTNLTRKRYIVA</sequence>
<dbReference type="Proteomes" id="UP000094707">
    <property type="component" value="Chromosome I"/>
</dbReference>